<name>A0A0U5B717_9BACL</name>
<protein>
    <submittedName>
        <fullName evidence="1">Uncharacterized protein</fullName>
    </submittedName>
</protein>
<dbReference type="PANTHER" id="PTHR30373">
    <property type="entry name" value="UPF0603 PROTEIN YGCG"/>
    <property type="match status" value="1"/>
</dbReference>
<organism evidence="1 2">
    <name type="scientific">Aneurinibacillus soli</name>
    <dbReference type="NCBI Taxonomy" id="1500254"/>
    <lineage>
        <taxon>Bacteria</taxon>
        <taxon>Bacillati</taxon>
        <taxon>Bacillota</taxon>
        <taxon>Bacilli</taxon>
        <taxon>Bacillales</taxon>
        <taxon>Paenibacillaceae</taxon>
        <taxon>Aneurinibacillus group</taxon>
        <taxon>Aneurinibacillus</taxon>
    </lineage>
</organism>
<dbReference type="KEGG" id="asoc:CB4_00095"/>
<dbReference type="Pfam" id="PF04536">
    <property type="entry name" value="TPM_phosphatase"/>
    <property type="match status" value="1"/>
</dbReference>
<sequence length="261" mass="27750">MIRQLAFLLIVCGLTLFTRIDGYVQAQVNPADIPAVRGDVYVQDTAGVLTPEQRAQLVNLGRDLEQKTGSTQLAVLTVPTTHGATPEEYATAAFRKFGLGDPKKNNGVLLFLATQDRKIRVEVGYGLEGTLPDGKVGRILDTYAIPYLKNNQMDIAILTTYKVLTNEIAAGYGVDGAKPMPNEPSEQRPVQELSWWSSLPWGIKLVIGIGVAVLLFLDFKYFGGAITYGLLSMFRGRGGGGGGSAGGRGGSSGGGGAGRGW</sequence>
<evidence type="ECO:0000313" key="1">
    <source>
        <dbReference type="EMBL" id="BAU26023.1"/>
    </source>
</evidence>
<evidence type="ECO:0000313" key="2">
    <source>
        <dbReference type="Proteomes" id="UP000217696"/>
    </source>
</evidence>
<dbReference type="AlphaFoldDB" id="A0A0U5B717"/>
<dbReference type="InterPro" id="IPR007621">
    <property type="entry name" value="TPM_dom"/>
</dbReference>
<dbReference type="Gene3D" id="3.10.310.50">
    <property type="match status" value="1"/>
</dbReference>
<accession>A0A0U5B717</accession>
<dbReference type="Proteomes" id="UP000217696">
    <property type="component" value="Chromosome"/>
</dbReference>
<dbReference type="OrthoDB" id="9810918at2"/>
<keyword evidence="2" id="KW-1185">Reference proteome</keyword>
<dbReference type="EMBL" id="AP017312">
    <property type="protein sequence ID" value="BAU26023.1"/>
    <property type="molecule type" value="Genomic_DNA"/>
</dbReference>
<gene>
    <name evidence="1" type="ORF">CB4_00095</name>
</gene>
<dbReference type="RefSeq" id="WP_096463108.1">
    <property type="nucleotide sequence ID" value="NZ_AP017312.1"/>
</dbReference>
<reference evidence="1 2" key="1">
    <citation type="submission" date="2015-12" db="EMBL/GenBank/DDBJ databases">
        <title>Genome sequence of Aneurinibacillus soli.</title>
        <authorList>
            <person name="Lee J.S."/>
            <person name="Lee K.C."/>
            <person name="Kim K.K."/>
            <person name="Lee B.W."/>
        </authorList>
    </citation>
    <scope>NUCLEOTIDE SEQUENCE [LARGE SCALE GENOMIC DNA]</scope>
    <source>
        <strain evidence="1 2">CB4</strain>
    </source>
</reference>
<dbReference type="PANTHER" id="PTHR30373:SF2">
    <property type="entry name" value="UPF0603 PROTEIN YGCG"/>
    <property type="match status" value="1"/>
</dbReference>
<proteinExistence type="predicted"/>